<dbReference type="AlphaFoldDB" id="A0A1R3RK98"/>
<evidence type="ECO:0000313" key="4">
    <source>
        <dbReference type="Proteomes" id="UP000188318"/>
    </source>
</evidence>
<dbReference type="OMA" id="TIWYSFD"/>
<dbReference type="OrthoDB" id="4525710at2759"/>
<dbReference type="GO" id="GO:0003700">
    <property type="term" value="F:DNA-binding transcription factor activity"/>
    <property type="evidence" value="ECO:0007669"/>
    <property type="project" value="TreeGrafter"/>
</dbReference>
<keyword evidence="1" id="KW-0539">Nucleus</keyword>
<evidence type="ECO:0000256" key="2">
    <source>
        <dbReference type="SAM" id="MobiDB-lite"/>
    </source>
</evidence>
<protein>
    <recommendedName>
        <fullName evidence="5">Zn(2)-C6 fungal-type domain-containing protein</fullName>
    </recommendedName>
</protein>
<dbReference type="STRING" id="602072.A0A1R3RK98"/>
<evidence type="ECO:0000313" key="3">
    <source>
        <dbReference type="EMBL" id="OOF94914.1"/>
    </source>
</evidence>
<feature type="compositionally biased region" description="Basic and acidic residues" evidence="2">
    <location>
        <begin position="87"/>
        <end position="102"/>
    </location>
</feature>
<dbReference type="Proteomes" id="UP000188318">
    <property type="component" value="Unassembled WGS sequence"/>
</dbReference>
<sequence>MPRTSLARAPCSNCRGMTKYLSRDKQQPVCSRCKEKRWKCTPAQRKSVFRQGSTAGLDGSFSVDQSWMISEAKKWKTISGDGTLANSEDRSETPESRQDVEQCRTIPLSETDRGWGASNGSLFGSPSHGSRGSASTGESFNREEQGSGSEYSPLGNLPVELHAFEETATVETVQSLFAPASHAEHHSPDRYSGLKHTHASHSNPILVLTVQEACLLRHFIEEISPWFDHCDDQRHFQLVVPRRAQHCSIIRNAIFAVSARHLARLPQYTTPSGIVYHGQLLPDLQDSTAVEYTLKCIPDLIRFPEMTDPWNQENVMVATVILRQYEEMEEDMDTDTDMSAQDRVNFLAITQRIIDSMISYRLQQSLATAAYWIAIRQEVYYALTRERAPNMRFGPDDWSNASVANTLIMLASEVTKWCWGDNSIEEWERLMLRHQQLRDEYHTELAPIFEKRADRLRGEIFPTIWYASEDQVTAVQHLELAGMILTAQNPHLESSTRAAHRKAEAQVRSIVLKVCGIALNHARCHPALVNAVIAITLYGEYFTEPEERHALVSIINRTREVHSWPMQKRYARLKHRWQLVDNCTP</sequence>
<gene>
    <name evidence="3" type="ORF">ASPCADRAFT_516283</name>
</gene>
<dbReference type="GO" id="GO:0005634">
    <property type="term" value="C:nucleus"/>
    <property type="evidence" value="ECO:0007669"/>
    <property type="project" value="TreeGrafter"/>
</dbReference>
<feature type="region of interest" description="Disordered" evidence="2">
    <location>
        <begin position="80"/>
        <end position="154"/>
    </location>
</feature>
<evidence type="ECO:0000256" key="1">
    <source>
        <dbReference type="ARBA" id="ARBA00023242"/>
    </source>
</evidence>
<dbReference type="GO" id="GO:0045944">
    <property type="term" value="P:positive regulation of transcription by RNA polymerase II"/>
    <property type="evidence" value="ECO:0007669"/>
    <property type="project" value="TreeGrafter"/>
</dbReference>
<feature type="compositionally biased region" description="Polar residues" evidence="2">
    <location>
        <begin position="118"/>
        <end position="139"/>
    </location>
</feature>
<accession>A0A1R3RK98</accession>
<dbReference type="GO" id="GO:0000976">
    <property type="term" value="F:transcription cis-regulatory region binding"/>
    <property type="evidence" value="ECO:0007669"/>
    <property type="project" value="TreeGrafter"/>
</dbReference>
<keyword evidence="4" id="KW-1185">Reference proteome</keyword>
<proteinExistence type="predicted"/>
<name>A0A1R3RK98_ASPC5</name>
<evidence type="ECO:0008006" key="5">
    <source>
        <dbReference type="Google" id="ProtNLM"/>
    </source>
</evidence>
<dbReference type="VEuPathDB" id="FungiDB:ASPCADRAFT_516283"/>
<dbReference type="EMBL" id="KV907501">
    <property type="protein sequence ID" value="OOF94914.1"/>
    <property type="molecule type" value="Genomic_DNA"/>
</dbReference>
<dbReference type="PANTHER" id="PTHR37534">
    <property type="entry name" value="TRANSCRIPTIONAL ACTIVATOR PROTEIN UGA3"/>
    <property type="match status" value="1"/>
</dbReference>
<reference evidence="4" key="1">
    <citation type="journal article" date="2017" name="Genome Biol.">
        <title>Comparative genomics reveals high biological diversity and specific adaptations in the industrially and medically important fungal genus Aspergillus.</title>
        <authorList>
            <person name="de Vries R.P."/>
            <person name="Riley R."/>
            <person name="Wiebenga A."/>
            <person name="Aguilar-Osorio G."/>
            <person name="Amillis S."/>
            <person name="Uchima C.A."/>
            <person name="Anderluh G."/>
            <person name="Asadollahi M."/>
            <person name="Askin M."/>
            <person name="Barry K."/>
            <person name="Battaglia E."/>
            <person name="Bayram O."/>
            <person name="Benocci T."/>
            <person name="Braus-Stromeyer S.A."/>
            <person name="Caldana C."/>
            <person name="Canovas D."/>
            <person name="Cerqueira G.C."/>
            <person name="Chen F."/>
            <person name="Chen W."/>
            <person name="Choi C."/>
            <person name="Clum A."/>
            <person name="Dos Santos R.A."/>
            <person name="Damasio A.R."/>
            <person name="Diallinas G."/>
            <person name="Emri T."/>
            <person name="Fekete E."/>
            <person name="Flipphi M."/>
            <person name="Freyberg S."/>
            <person name="Gallo A."/>
            <person name="Gournas C."/>
            <person name="Habgood R."/>
            <person name="Hainaut M."/>
            <person name="Harispe M.L."/>
            <person name="Henrissat B."/>
            <person name="Hilden K.S."/>
            <person name="Hope R."/>
            <person name="Hossain A."/>
            <person name="Karabika E."/>
            <person name="Karaffa L."/>
            <person name="Karanyi Z."/>
            <person name="Krasevec N."/>
            <person name="Kuo A."/>
            <person name="Kusch H."/>
            <person name="LaButti K."/>
            <person name="Lagendijk E.L."/>
            <person name="Lapidus A."/>
            <person name="Levasseur A."/>
            <person name="Lindquist E."/>
            <person name="Lipzen A."/>
            <person name="Logrieco A.F."/>
            <person name="MacCabe A."/>
            <person name="Maekelae M.R."/>
            <person name="Malavazi I."/>
            <person name="Melin P."/>
            <person name="Meyer V."/>
            <person name="Mielnichuk N."/>
            <person name="Miskei M."/>
            <person name="Molnar A.P."/>
            <person name="Mule G."/>
            <person name="Ngan C.Y."/>
            <person name="Orejas M."/>
            <person name="Orosz E."/>
            <person name="Ouedraogo J.P."/>
            <person name="Overkamp K.M."/>
            <person name="Park H.-S."/>
            <person name="Perrone G."/>
            <person name="Piumi F."/>
            <person name="Punt P.J."/>
            <person name="Ram A.F."/>
            <person name="Ramon A."/>
            <person name="Rauscher S."/>
            <person name="Record E."/>
            <person name="Riano-Pachon D.M."/>
            <person name="Robert V."/>
            <person name="Roehrig J."/>
            <person name="Ruller R."/>
            <person name="Salamov A."/>
            <person name="Salih N.S."/>
            <person name="Samson R.A."/>
            <person name="Sandor E."/>
            <person name="Sanguinetti M."/>
            <person name="Schuetze T."/>
            <person name="Sepcic K."/>
            <person name="Shelest E."/>
            <person name="Sherlock G."/>
            <person name="Sophianopoulou V."/>
            <person name="Squina F.M."/>
            <person name="Sun H."/>
            <person name="Susca A."/>
            <person name="Todd R.B."/>
            <person name="Tsang A."/>
            <person name="Unkles S.E."/>
            <person name="van de Wiele N."/>
            <person name="van Rossen-Uffink D."/>
            <person name="Oliveira J.V."/>
            <person name="Vesth T.C."/>
            <person name="Visser J."/>
            <person name="Yu J.-H."/>
            <person name="Zhou M."/>
            <person name="Andersen M.R."/>
            <person name="Archer D.B."/>
            <person name="Baker S.E."/>
            <person name="Benoit I."/>
            <person name="Brakhage A.A."/>
            <person name="Braus G.H."/>
            <person name="Fischer R."/>
            <person name="Frisvad J.C."/>
            <person name="Goldman G.H."/>
            <person name="Houbraken J."/>
            <person name="Oakley B."/>
            <person name="Pocsi I."/>
            <person name="Scazzocchio C."/>
            <person name="Seiboth B."/>
            <person name="vanKuyk P.A."/>
            <person name="Wortman J."/>
            <person name="Dyer P.S."/>
            <person name="Grigoriev I.V."/>
        </authorList>
    </citation>
    <scope>NUCLEOTIDE SEQUENCE [LARGE SCALE GENOMIC DNA]</scope>
    <source>
        <strain evidence="4">ITEM 5010</strain>
    </source>
</reference>
<organism evidence="3 4">
    <name type="scientific">Aspergillus carbonarius (strain ITEM 5010)</name>
    <dbReference type="NCBI Taxonomy" id="602072"/>
    <lineage>
        <taxon>Eukaryota</taxon>
        <taxon>Fungi</taxon>
        <taxon>Dikarya</taxon>
        <taxon>Ascomycota</taxon>
        <taxon>Pezizomycotina</taxon>
        <taxon>Eurotiomycetes</taxon>
        <taxon>Eurotiomycetidae</taxon>
        <taxon>Eurotiales</taxon>
        <taxon>Aspergillaceae</taxon>
        <taxon>Aspergillus</taxon>
        <taxon>Aspergillus subgen. Circumdati</taxon>
    </lineage>
</organism>
<dbReference type="PANTHER" id="PTHR37534:SF2">
    <property type="entry name" value="N-ACETYLTRANSFERASE DOMAIN-CONTAINING PROTEIN"/>
    <property type="match status" value="1"/>
</dbReference>